<feature type="region of interest" description="Disordered" evidence="1">
    <location>
        <begin position="99"/>
        <end position="118"/>
    </location>
</feature>
<dbReference type="OrthoDB" id="439158at2759"/>
<protein>
    <submittedName>
        <fullName evidence="2">Uncharacterized protein</fullName>
    </submittedName>
</protein>
<reference evidence="2 3" key="1">
    <citation type="submission" date="2016-11" db="EMBL/GenBank/DDBJ databases">
        <title>The macronuclear genome of Stentor coeruleus: a giant cell with tiny introns.</title>
        <authorList>
            <person name="Slabodnick M."/>
            <person name="Ruby J.G."/>
            <person name="Reiff S.B."/>
            <person name="Swart E.C."/>
            <person name="Gosai S."/>
            <person name="Prabakaran S."/>
            <person name="Witkowska E."/>
            <person name="Larue G.E."/>
            <person name="Fisher S."/>
            <person name="Freeman R.M."/>
            <person name="Gunawardena J."/>
            <person name="Chu W."/>
            <person name="Stover N.A."/>
            <person name="Gregory B.D."/>
            <person name="Nowacki M."/>
            <person name="Derisi J."/>
            <person name="Roy S.W."/>
            <person name="Marshall W.F."/>
            <person name="Sood P."/>
        </authorList>
    </citation>
    <scope>NUCLEOTIDE SEQUENCE [LARGE SCALE GENOMIC DNA]</scope>
    <source>
        <strain evidence="2">WM001</strain>
    </source>
</reference>
<feature type="region of interest" description="Disordered" evidence="1">
    <location>
        <begin position="223"/>
        <end position="242"/>
    </location>
</feature>
<feature type="compositionally biased region" description="Polar residues" evidence="1">
    <location>
        <begin position="99"/>
        <end position="113"/>
    </location>
</feature>
<dbReference type="EMBL" id="MPUH01000183">
    <property type="protein sequence ID" value="OMJ87189.1"/>
    <property type="molecule type" value="Genomic_DNA"/>
</dbReference>
<proteinExistence type="predicted"/>
<feature type="compositionally biased region" description="Polar residues" evidence="1">
    <location>
        <begin position="24"/>
        <end position="35"/>
    </location>
</feature>
<evidence type="ECO:0000313" key="2">
    <source>
        <dbReference type="EMBL" id="OMJ87189.1"/>
    </source>
</evidence>
<gene>
    <name evidence="2" type="ORF">SteCoe_11112</name>
</gene>
<evidence type="ECO:0000313" key="3">
    <source>
        <dbReference type="Proteomes" id="UP000187209"/>
    </source>
</evidence>
<dbReference type="PANTHER" id="PTHR37028:SF4">
    <property type="entry name" value="ALMS MOTIF DOMAIN-CONTAINING PROTEIN"/>
    <property type="match status" value="1"/>
</dbReference>
<comment type="caution">
    <text evidence="2">The sequence shown here is derived from an EMBL/GenBank/DDBJ whole genome shotgun (WGS) entry which is preliminary data.</text>
</comment>
<organism evidence="2 3">
    <name type="scientific">Stentor coeruleus</name>
    <dbReference type="NCBI Taxonomy" id="5963"/>
    <lineage>
        <taxon>Eukaryota</taxon>
        <taxon>Sar</taxon>
        <taxon>Alveolata</taxon>
        <taxon>Ciliophora</taxon>
        <taxon>Postciliodesmatophora</taxon>
        <taxon>Heterotrichea</taxon>
        <taxon>Heterotrichida</taxon>
        <taxon>Stentoridae</taxon>
        <taxon>Stentor</taxon>
    </lineage>
</organism>
<feature type="region of interest" description="Disordered" evidence="1">
    <location>
        <begin position="1"/>
        <end position="43"/>
    </location>
</feature>
<name>A0A1R2CDV4_9CILI</name>
<accession>A0A1R2CDV4</accession>
<dbReference type="PANTHER" id="PTHR37028">
    <property type="entry name" value="UNNAMED PRODUCT-RELATED"/>
    <property type="match status" value="1"/>
</dbReference>
<dbReference type="Proteomes" id="UP000187209">
    <property type="component" value="Unassembled WGS sequence"/>
</dbReference>
<dbReference type="AlphaFoldDB" id="A0A1R2CDV4"/>
<keyword evidence="3" id="KW-1185">Reference proteome</keyword>
<evidence type="ECO:0000256" key="1">
    <source>
        <dbReference type="SAM" id="MobiDB-lite"/>
    </source>
</evidence>
<feature type="compositionally biased region" description="Basic and acidic residues" evidence="1">
    <location>
        <begin position="223"/>
        <end position="236"/>
    </location>
</feature>
<sequence>MDKKLNTPRAMKSPESSKPEKLISKQNTSELPSNTVREKLSSTRHILEQTLSKKGRQLDYTSKPSVQSIDNMHNQLKKPDYGQLNNIFENYMKVPTKQKTQYKTSSAQRSSSAPPVYQKTKDILIKEKEEKFKQECTFKPAINKIPHGKNLDYVERKFNREEWFKNLTKPRNEVLEQREKLKREKEEQDNQNCSFRPMISSFRSTSTSRLSIEERLYSIENKHSQREQIKRERDETEANSYPYSPQISESVAVLMDKRKTQSPLYKRIHEVQQEKHALKQLEMEKIEKLENMTFRPYVSPNSRKLAVNKCQGSIIDRLSRDTSQCKDRLSDSSLTFASSESKRYSPKEFLDRQKEYFLKSQKLKQELVEKSGQDLLFRPEINQNSNLIAYYKKNYSQETLDEKIKRIGSGAVAKKKQLAEQLNNEHCEKYTFEPEINNISRQLGKSNNLPGYMEEMKARRKIQAQASVAELQKICSFSPRVNSPKRYSAIVSHYKQGANIIEGIEKVRKEKEKLMNLTKRESEIEKFSSYTFRPQGLSRIKSEGIIEVKGADRFYELRNMAKKQQIEKEQREKKLLYRDMARDLIYSPI</sequence>